<dbReference type="Proteomes" id="UP000705283">
    <property type="component" value="Unassembled WGS sequence"/>
</dbReference>
<evidence type="ECO:0008006" key="4">
    <source>
        <dbReference type="Google" id="ProtNLM"/>
    </source>
</evidence>
<proteinExistence type="predicted"/>
<dbReference type="EMBL" id="JADMKS010000005">
    <property type="protein sequence ID" value="MBF6637910.1"/>
    <property type="molecule type" value="Genomic_DNA"/>
</dbReference>
<name>A0AA40X3A2_9GAMM</name>
<dbReference type="PROSITE" id="PS51257">
    <property type="entry name" value="PROKAR_LIPOPROTEIN"/>
    <property type="match status" value="1"/>
</dbReference>
<reference evidence="2" key="2">
    <citation type="submission" date="2022-09" db="EMBL/GenBank/DDBJ databases">
        <title>Rouxiella aceris sp. nov., isolated from tree sap and emended description of the genus Rhouxiella.</title>
        <authorList>
            <person name="Kim I.S."/>
        </authorList>
    </citation>
    <scope>NUCLEOTIDE SEQUENCE</scope>
    <source>
        <strain evidence="2">SAP-2</strain>
    </source>
</reference>
<evidence type="ECO:0000313" key="2">
    <source>
        <dbReference type="EMBL" id="MBF6637910.1"/>
    </source>
</evidence>
<accession>A0AA40X3A2</accession>
<organism evidence="2 3">
    <name type="scientific">Rouxiella silvae</name>
    <dbReference type="NCBI Taxonomy" id="1646373"/>
    <lineage>
        <taxon>Bacteria</taxon>
        <taxon>Pseudomonadati</taxon>
        <taxon>Pseudomonadota</taxon>
        <taxon>Gammaproteobacteria</taxon>
        <taxon>Enterobacterales</taxon>
        <taxon>Yersiniaceae</taxon>
        <taxon>Rouxiella</taxon>
    </lineage>
</organism>
<reference evidence="2" key="1">
    <citation type="submission" date="2020-11" db="EMBL/GenBank/DDBJ databases">
        <authorList>
            <person name="Lee S.D."/>
        </authorList>
    </citation>
    <scope>NUCLEOTIDE SEQUENCE</scope>
    <source>
        <strain evidence="2">SAP-2</strain>
    </source>
</reference>
<comment type="caution">
    <text evidence="2">The sequence shown here is derived from an EMBL/GenBank/DDBJ whole genome shotgun (WGS) entry which is preliminary data.</text>
</comment>
<gene>
    <name evidence="2" type="ORF">ITX54_14700</name>
</gene>
<protein>
    <recommendedName>
        <fullName evidence="4">DUF2846 domain-containing protein</fullName>
    </recommendedName>
</protein>
<sequence length="139" mass="14870">MKKLFTLSIILALSACATTAVLPQNAKQAPSSRVFLYQKNEGNNAKLTVVRDSGYLGSGCFSAVYLNNKKAAILEPGEKATFNLPAGEWNVATKGEGKMCISDAIPTGRDFMLSSEQIKAVRLFADPSGNVDVKPLSLE</sequence>
<feature type="chain" id="PRO_5041327610" description="DUF2846 domain-containing protein" evidence="1">
    <location>
        <begin position="18"/>
        <end position="139"/>
    </location>
</feature>
<evidence type="ECO:0000256" key="1">
    <source>
        <dbReference type="SAM" id="SignalP"/>
    </source>
</evidence>
<dbReference type="AlphaFoldDB" id="A0AA40X3A2"/>
<evidence type="ECO:0000313" key="3">
    <source>
        <dbReference type="Proteomes" id="UP000705283"/>
    </source>
</evidence>
<feature type="signal peptide" evidence="1">
    <location>
        <begin position="1"/>
        <end position="17"/>
    </location>
</feature>
<dbReference type="RefSeq" id="WP_194978280.1">
    <property type="nucleotide sequence ID" value="NZ_JADMKS010000005.1"/>
</dbReference>
<keyword evidence="1" id="KW-0732">Signal</keyword>